<feature type="transmembrane region" description="Helical" evidence="6">
    <location>
        <begin position="203"/>
        <end position="223"/>
    </location>
</feature>
<dbReference type="Pfam" id="PF07947">
    <property type="entry name" value="YhhN"/>
    <property type="match status" value="1"/>
</dbReference>
<dbReference type="PANTHER" id="PTHR31885:SF6">
    <property type="entry name" value="GH04784P"/>
    <property type="match status" value="1"/>
</dbReference>
<feature type="transmembrane region" description="Helical" evidence="6">
    <location>
        <begin position="144"/>
        <end position="163"/>
    </location>
</feature>
<keyword evidence="4 6" id="KW-1133">Transmembrane helix</keyword>
<feature type="transmembrane region" description="Helical" evidence="6">
    <location>
        <begin position="83"/>
        <end position="105"/>
    </location>
</feature>
<keyword evidence="3 6" id="KW-0812">Transmembrane</keyword>
<evidence type="ECO:0000313" key="8">
    <source>
        <dbReference type="Proteomes" id="UP001201701"/>
    </source>
</evidence>
<dbReference type="EMBL" id="JAKREW010000003">
    <property type="protein sequence ID" value="MCG7504449.1"/>
    <property type="molecule type" value="Genomic_DNA"/>
</dbReference>
<dbReference type="InterPro" id="IPR012506">
    <property type="entry name" value="TMEM86B-like"/>
</dbReference>
<feature type="transmembrane region" description="Helical" evidence="6">
    <location>
        <begin position="117"/>
        <end position="137"/>
    </location>
</feature>
<evidence type="ECO:0000256" key="2">
    <source>
        <dbReference type="ARBA" id="ARBA00007375"/>
    </source>
</evidence>
<evidence type="ECO:0000256" key="1">
    <source>
        <dbReference type="ARBA" id="ARBA00004141"/>
    </source>
</evidence>
<dbReference type="RefSeq" id="WP_239362616.1">
    <property type="nucleotide sequence ID" value="NZ_JAKREW010000003.1"/>
</dbReference>
<accession>A0ABS9QCT8</accession>
<comment type="similarity">
    <text evidence="2">Belongs to the TMEM86 family.</text>
</comment>
<keyword evidence="8" id="KW-1185">Reference proteome</keyword>
<proteinExistence type="inferred from homology"/>
<keyword evidence="5 6" id="KW-0472">Membrane</keyword>
<reference evidence="7 8" key="1">
    <citation type="submission" date="2022-02" db="EMBL/GenBank/DDBJ databases">
        <title>Draft genome sequence of Mezorhizobium retamae strain IRAMC:0171 isolated from Retama raetam nodules.</title>
        <authorList>
            <person name="Bengaied R."/>
            <person name="Sbissi I."/>
            <person name="Huber K."/>
            <person name="Ghodbane F."/>
            <person name="Nouioui I."/>
            <person name="Tarhouni M."/>
            <person name="Gtari M."/>
        </authorList>
    </citation>
    <scope>NUCLEOTIDE SEQUENCE [LARGE SCALE GENOMIC DNA]</scope>
    <source>
        <strain evidence="7 8">IRAMC:0171</strain>
    </source>
</reference>
<dbReference type="Proteomes" id="UP001201701">
    <property type="component" value="Unassembled WGS sequence"/>
</dbReference>
<protein>
    <submittedName>
        <fullName evidence="7">Lysoplasmalogenase</fullName>
    </submittedName>
</protein>
<name>A0ABS9QCT8_9HYPH</name>
<evidence type="ECO:0000313" key="7">
    <source>
        <dbReference type="EMBL" id="MCG7504449.1"/>
    </source>
</evidence>
<evidence type="ECO:0000256" key="4">
    <source>
        <dbReference type="ARBA" id="ARBA00022989"/>
    </source>
</evidence>
<sequence>MMPFPGGIEATPNGTLVFSFVAAVLYAFAIDRPPSLKRSAAKTLAVALLAMLAWLQGGPVLLVAALGLSALGDAFLSQDGDKAFLGGLGSFLTAHVAYGVLFAAAGGGLASLTETPWHIVAAVIMAVFALATLRLLWHRIGSELKAPVAVYVAAIFAMGVTALTTNSALVIAGAVLFMASDALLAIEKFLAEAVERHRLWMRYAVWALYYLAQAAITLGFLLVA</sequence>
<evidence type="ECO:0000256" key="6">
    <source>
        <dbReference type="SAM" id="Phobius"/>
    </source>
</evidence>
<organism evidence="7 8">
    <name type="scientific">Mesorhizobium retamae</name>
    <dbReference type="NCBI Taxonomy" id="2912854"/>
    <lineage>
        <taxon>Bacteria</taxon>
        <taxon>Pseudomonadati</taxon>
        <taxon>Pseudomonadota</taxon>
        <taxon>Alphaproteobacteria</taxon>
        <taxon>Hyphomicrobiales</taxon>
        <taxon>Phyllobacteriaceae</taxon>
        <taxon>Mesorhizobium</taxon>
    </lineage>
</organism>
<evidence type="ECO:0000256" key="5">
    <source>
        <dbReference type="ARBA" id="ARBA00023136"/>
    </source>
</evidence>
<comment type="subcellular location">
    <subcellularLocation>
        <location evidence="1">Membrane</location>
        <topology evidence="1">Multi-pass membrane protein</topology>
    </subcellularLocation>
</comment>
<comment type="caution">
    <text evidence="7">The sequence shown here is derived from an EMBL/GenBank/DDBJ whole genome shotgun (WGS) entry which is preliminary data.</text>
</comment>
<gene>
    <name evidence="7" type="ORF">L4923_05385</name>
</gene>
<dbReference type="PANTHER" id="PTHR31885">
    <property type="entry name" value="GH04784P"/>
    <property type="match status" value="1"/>
</dbReference>
<evidence type="ECO:0000256" key="3">
    <source>
        <dbReference type="ARBA" id="ARBA00022692"/>
    </source>
</evidence>
<feature type="transmembrane region" description="Helical" evidence="6">
    <location>
        <begin position="45"/>
        <end position="71"/>
    </location>
</feature>